<dbReference type="InterPro" id="IPR001279">
    <property type="entry name" value="Metallo-B-lactamas"/>
</dbReference>
<sequence>MTVHFEDDALRIHKTVASPYDNNAYIIVCKITNKALIVDTPRDAAAVLEEAQQTEVVSVVITHGHRDHIEGYTDFRAGLQAPFGLHSSDADRLLPNVPDFNLEDGDTIRVGELSIKLLHTPGHTPGGICLLLGNHLFSGDTLFPGGPGKTPTPEALNQVITSITGTLFELPDDTHVYPGHGADTTIGAAKVEYAVFAARQHPVDLCGDVLWRN</sequence>
<dbReference type="CDD" id="cd06262">
    <property type="entry name" value="metallo-hydrolase-like_MBL-fold"/>
    <property type="match status" value="1"/>
</dbReference>
<dbReference type="InterPro" id="IPR051453">
    <property type="entry name" value="MBL_Glyoxalase_II"/>
</dbReference>
<feature type="domain" description="Metallo-beta-lactamase" evidence="1">
    <location>
        <begin position="21"/>
        <end position="180"/>
    </location>
</feature>
<protein>
    <recommendedName>
        <fullName evidence="1">Metallo-beta-lactamase domain-containing protein</fullName>
    </recommendedName>
</protein>
<dbReference type="PANTHER" id="PTHR46233:SF1">
    <property type="entry name" value="CONSERVED PROTEIN"/>
    <property type="match status" value="1"/>
</dbReference>
<dbReference type="SUPFAM" id="SSF56281">
    <property type="entry name" value="Metallo-hydrolase/oxidoreductase"/>
    <property type="match status" value="1"/>
</dbReference>
<evidence type="ECO:0000259" key="1">
    <source>
        <dbReference type="SMART" id="SM00849"/>
    </source>
</evidence>
<name>A0A382I760_9ZZZZ</name>
<dbReference type="SMART" id="SM00849">
    <property type="entry name" value="Lactamase_B"/>
    <property type="match status" value="1"/>
</dbReference>
<organism evidence="2">
    <name type="scientific">marine metagenome</name>
    <dbReference type="NCBI Taxonomy" id="408172"/>
    <lineage>
        <taxon>unclassified sequences</taxon>
        <taxon>metagenomes</taxon>
        <taxon>ecological metagenomes</taxon>
    </lineage>
</organism>
<gene>
    <name evidence="2" type="ORF">METZ01_LOCUS247921</name>
</gene>
<reference evidence="2" key="1">
    <citation type="submission" date="2018-05" db="EMBL/GenBank/DDBJ databases">
        <authorList>
            <person name="Lanie J.A."/>
            <person name="Ng W.-L."/>
            <person name="Kazmierczak K.M."/>
            <person name="Andrzejewski T.M."/>
            <person name="Davidsen T.M."/>
            <person name="Wayne K.J."/>
            <person name="Tettelin H."/>
            <person name="Glass J.I."/>
            <person name="Rusch D."/>
            <person name="Podicherti R."/>
            <person name="Tsui H.-C.T."/>
            <person name="Winkler M.E."/>
        </authorList>
    </citation>
    <scope>NUCLEOTIDE SEQUENCE</scope>
</reference>
<dbReference type="PANTHER" id="PTHR46233">
    <property type="entry name" value="HYDROXYACYLGLUTATHIONE HYDROLASE GLOC"/>
    <property type="match status" value="1"/>
</dbReference>
<dbReference type="EMBL" id="UINC01065419">
    <property type="protein sequence ID" value="SVB95067.1"/>
    <property type="molecule type" value="Genomic_DNA"/>
</dbReference>
<dbReference type="Pfam" id="PF00753">
    <property type="entry name" value="Lactamase_B"/>
    <property type="match status" value="1"/>
</dbReference>
<dbReference type="InterPro" id="IPR036866">
    <property type="entry name" value="RibonucZ/Hydroxyglut_hydro"/>
</dbReference>
<dbReference type="Gene3D" id="3.60.15.10">
    <property type="entry name" value="Ribonuclease Z/Hydroxyacylglutathione hydrolase-like"/>
    <property type="match status" value="1"/>
</dbReference>
<evidence type="ECO:0000313" key="2">
    <source>
        <dbReference type="EMBL" id="SVB95067.1"/>
    </source>
</evidence>
<accession>A0A382I760</accession>
<dbReference type="AlphaFoldDB" id="A0A382I760"/>
<proteinExistence type="predicted"/>